<accession>A0A928YRB6</accession>
<proteinExistence type="predicted"/>
<reference evidence="1" key="1">
    <citation type="submission" date="2018-02" db="EMBL/GenBank/DDBJ databases">
        <authorList>
            <person name="Vasarhelyi B.M."/>
            <person name="Deshmukh S."/>
            <person name="Balint B."/>
            <person name="Kukolya J."/>
        </authorList>
    </citation>
    <scope>NUCLEOTIDE SEQUENCE</scope>
    <source>
        <strain evidence="1">KB22</strain>
    </source>
</reference>
<name>A0A928YRB6_9SPHI</name>
<evidence type="ECO:0000313" key="2">
    <source>
        <dbReference type="Proteomes" id="UP000616201"/>
    </source>
</evidence>
<protein>
    <submittedName>
        <fullName evidence="1">Uncharacterized protein</fullName>
    </submittedName>
</protein>
<gene>
    <name evidence="1" type="ORF">C4F49_15745</name>
</gene>
<dbReference type="AlphaFoldDB" id="A0A928YRB6"/>
<organism evidence="1 2">
    <name type="scientific">Sphingobacterium hungaricum</name>
    <dbReference type="NCBI Taxonomy" id="2082723"/>
    <lineage>
        <taxon>Bacteria</taxon>
        <taxon>Pseudomonadati</taxon>
        <taxon>Bacteroidota</taxon>
        <taxon>Sphingobacteriia</taxon>
        <taxon>Sphingobacteriales</taxon>
        <taxon>Sphingobacteriaceae</taxon>
        <taxon>Sphingobacterium</taxon>
    </lineage>
</organism>
<keyword evidence="2" id="KW-1185">Reference proteome</keyword>
<evidence type="ECO:0000313" key="1">
    <source>
        <dbReference type="EMBL" id="MBE8715136.1"/>
    </source>
</evidence>
<dbReference type="Proteomes" id="UP000616201">
    <property type="component" value="Unassembled WGS sequence"/>
</dbReference>
<comment type="caution">
    <text evidence="1">The sequence shown here is derived from an EMBL/GenBank/DDBJ whole genome shotgun (WGS) entry which is preliminary data.</text>
</comment>
<dbReference type="EMBL" id="PRDK01000009">
    <property type="protein sequence ID" value="MBE8715136.1"/>
    <property type="molecule type" value="Genomic_DNA"/>
</dbReference>
<sequence length="238" mass="27420">MDAVKLPITENKVGIGLLHLNVSETIRLYTTDTASNPYDSISFRRIESGSNKGKLDFKTTRLGNRLKPYILSEGDSDADGEDHRNMGLIHFVPELTFRVIEQTAAGFTILINEETFETSFISIDPENDLRKNNNSDELFFNPNFIDSKISSWFYYESWEQAIKRAWYIDYEDEKLFDQPFGTNLKTDVDLHQADSVAGNWIRVIDPHKRGQKNAPHGWVQWRDTDKILVHIVLNGGYE</sequence>